<sequence length="302" mass="33354">MAHIKNARRNPGDMVMKRILALMLGAVLALAAGFASPATAIAKTNPWETLPRPAAMPTPLRSGYAPVDGVQIYYAIYGHGAPVILLHGGLGNADYWGNQVREFAKHYQVIVMDSRGHGRSTRDAQPYGYHLMATDVVHAMDYLKIPKASIVGWSDGAIIGLDIAMTYPDRLDKLFAFGANVTTSGLREDIGQSAVFNKYIENAGKDYERLSKTPKEYDKFVAQISEMWNTQPNYTPEQLATIKAPVVIADGQYDEGIKQSHDIEMAREIPGARLLIFPGLSHFAMWQDPKTFNKAVLQFLAE</sequence>
<proteinExistence type="predicted"/>
<organism evidence="2 3">
    <name type="scientific">Hypericibacter terrae</name>
    <dbReference type="NCBI Taxonomy" id="2602015"/>
    <lineage>
        <taxon>Bacteria</taxon>
        <taxon>Pseudomonadati</taxon>
        <taxon>Pseudomonadota</taxon>
        <taxon>Alphaproteobacteria</taxon>
        <taxon>Rhodospirillales</taxon>
        <taxon>Dongiaceae</taxon>
        <taxon>Hypericibacter</taxon>
    </lineage>
</organism>
<evidence type="ECO:0000313" key="2">
    <source>
        <dbReference type="EMBL" id="QEX19002.1"/>
    </source>
</evidence>
<protein>
    <submittedName>
        <fullName evidence="2">Alpha/beta hydrolase</fullName>
    </submittedName>
</protein>
<dbReference type="InterPro" id="IPR029058">
    <property type="entry name" value="AB_hydrolase_fold"/>
</dbReference>
<accession>A0A5J6MMY2</accession>
<keyword evidence="3" id="KW-1185">Reference proteome</keyword>
<dbReference type="Pfam" id="PF00561">
    <property type="entry name" value="Abhydrolase_1"/>
    <property type="match status" value="1"/>
</dbReference>
<dbReference type="GO" id="GO:0016787">
    <property type="term" value="F:hydrolase activity"/>
    <property type="evidence" value="ECO:0007669"/>
    <property type="project" value="UniProtKB-KW"/>
</dbReference>
<dbReference type="Proteomes" id="UP000326202">
    <property type="component" value="Chromosome"/>
</dbReference>
<keyword evidence="2" id="KW-0378">Hydrolase</keyword>
<dbReference type="EMBL" id="CP042906">
    <property type="protein sequence ID" value="QEX19002.1"/>
    <property type="molecule type" value="Genomic_DNA"/>
</dbReference>
<feature type="domain" description="AB hydrolase-1" evidence="1">
    <location>
        <begin position="82"/>
        <end position="181"/>
    </location>
</feature>
<dbReference type="InterPro" id="IPR050471">
    <property type="entry name" value="AB_hydrolase"/>
</dbReference>
<name>A0A5J6MMY2_9PROT</name>
<evidence type="ECO:0000313" key="3">
    <source>
        <dbReference type="Proteomes" id="UP000326202"/>
    </source>
</evidence>
<dbReference type="PRINTS" id="PR00111">
    <property type="entry name" value="ABHYDROLASE"/>
</dbReference>
<dbReference type="SUPFAM" id="SSF53474">
    <property type="entry name" value="alpha/beta-Hydrolases"/>
    <property type="match status" value="1"/>
</dbReference>
<dbReference type="PANTHER" id="PTHR43433">
    <property type="entry name" value="HYDROLASE, ALPHA/BETA FOLD FAMILY PROTEIN"/>
    <property type="match status" value="1"/>
</dbReference>
<dbReference type="PANTHER" id="PTHR43433:SF5">
    <property type="entry name" value="AB HYDROLASE-1 DOMAIN-CONTAINING PROTEIN"/>
    <property type="match status" value="1"/>
</dbReference>
<reference evidence="2 3" key="1">
    <citation type="submission" date="2019-08" db="EMBL/GenBank/DDBJ databases">
        <title>Hyperibacter terrae gen. nov., sp. nov. and Hyperibacter viscosus sp. nov., two new members in the family Rhodospirillaceae isolated from the rhizosphere of Hypericum perforatum.</title>
        <authorList>
            <person name="Noviana Z."/>
        </authorList>
    </citation>
    <scope>NUCLEOTIDE SEQUENCE [LARGE SCALE GENOMIC DNA]</scope>
    <source>
        <strain evidence="2 3">R5913</strain>
    </source>
</reference>
<evidence type="ECO:0000259" key="1">
    <source>
        <dbReference type="Pfam" id="PF00561"/>
    </source>
</evidence>
<dbReference type="AlphaFoldDB" id="A0A5J6MMY2"/>
<dbReference type="Gene3D" id="3.40.50.1820">
    <property type="entry name" value="alpha/beta hydrolase"/>
    <property type="match status" value="1"/>
</dbReference>
<gene>
    <name evidence="2" type="ORF">FRZ44_43140</name>
</gene>
<dbReference type="InterPro" id="IPR000073">
    <property type="entry name" value="AB_hydrolase_1"/>
</dbReference>
<dbReference type="KEGG" id="htq:FRZ44_43140"/>